<dbReference type="InterPro" id="IPR039426">
    <property type="entry name" value="TonB-dep_rcpt-like"/>
</dbReference>
<organism evidence="10 11">
    <name type="scientific">Mucilaginibacter terrae</name>
    <dbReference type="NCBI Taxonomy" id="1955052"/>
    <lineage>
        <taxon>Bacteria</taxon>
        <taxon>Pseudomonadati</taxon>
        <taxon>Bacteroidota</taxon>
        <taxon>Sphingobacteriia</taxon>
        <taxon>Sphingobacteriales</taxon>
        <taxon>Sphingobacteriaceae</taxon>
        <taxon>Mucilaginibacter</taxon>
    </lineage>
</organism>
<dbReference type="PROSITE" id="PS52016">
    <property type="entry name" value="TONB_DEPENDENT_REC_3"/>
    <property type="match status" value="1"/>
</dbReference>
<evidence type="ECO:0000256" key="4">
    <source>
        <dbReference type="ARBA" id="ARBA00022692"/>
    </source>
</evidence>
<gene>
    <name evidence="10" type="ORF">QE417_001196</name>
</gene>
<dbReference type="InterPro" id="IPR008969">
    <property type="entry name" value="CarboxyPept-like_regulatory"/>
</dbReference>
<dbReference type="Gene3D" id="2.170.130.10">
    <property type="entry name" value="TonB-dependent receptor, plug domain"/>
    <property type="match status" value="1"/>
</dbReference>
<evidence type="ECO:0000259" key="9">
    <source>
        <dbReference type="Pfam" id="PF07715"/>
    </source>
</evidence>
<proteinExistence type="inferred from homology"/>
<comment type="subcellular location">
    <subcellularLocation>
        <location evidence="1 7">Cell outer membrane</location>
        <topology evidence="1 7">Multi-pass membrane protein</topology>
    </subcellularLocation>
</comment>
<comment type="caution">
    <text evidence="10">The sequence shown here is derived from an EMBL/GenBank/DDBJ whole genome shotgun (WGS) entry which is preliminary data.</text>
</comment>
<dbReference type="Proteomes" id="UP001258315">
    <property type="component" value="Unassembled WGS sequence"/>
</dbReference>
<dbReference type="InterPro" id="IPR037066">
    <property type="entry name" value="Plug_dom_sf"/>
</dbReference>
<sequence length="1060" mass="116566">MRIFTPIHVLAICGSICFCTAANAQQNDSTQTAVTTANKIKNGYQVTGQVTDAAAKKPIPGINVVVQDVAAAITDDKGNFKITVPSKTSVLQFSGQGFQYKDVAVNGRTIVNAALYEDSFNSMYDLVSLPFRQAPKSQISYSVASVNTDGSWNRPKETPDNFLQGQVAGLNVVRRSGTPGVGAEVFLHGFNSLNGSNQPLYVIDGMIYDANSYGRSIINGHVTNPLSNIDIKDIDNITVIKDGASYYGSRGANGVILINTAHAKELSTRIDFAAYGGMNFTPKQIPLLNTTDYRLYLSDVLRSAGQTDAQTQAQPYMNDNQSTNPAYYQYHNNTNWQDKVFSSSYSQNYYLKVTGGDNIAKYALSVGYLNNDGITDSTNLKRYSTRFNADLNLTQKLTANTNLSFSSSEQILRDQGLTTANPTLISLIKAPFLSVNQISETGVQSPNLADVDIFNVSNPVALIRNAQQTNKYYRFFGSVKFNYQFNKHHSVSSLTGLVYDKVRENTFIPRMGVVPVILSNAIAYSRLGASIQRYNSFYNDTWYSYKRTFTGEHDLLFNAGFRYHDSESEQDYAQGFNSPTDDFVSIGNGVTNLRRLSGDYGKWKWLNTYMALNYSFKSKYYLSANLSADGSSRFGKDIPGALTIAGNKYAVLPSVAASWLISSEKFLANMQSIDLLKLRASYGLTGNDDIGNYNSRSYYRPQNLLGTQGLVLGNIANSQLQWELSKKANIGLDVALFNERVSFSIDAYHNVTSKMLTLDPVNTAAGMQYVVANSGGMRTNGLDLSLNSRIINNTFKLDVGVNVSTYSNRITALPSDNLITNYSGATMITRIGQPTAMFYGYKTNGVYTSNAEAAQAGLNIRGTDGGLIPFRGGDMRFVDTNGDKVIDANDRQIIGNPNPDFVGSFNGKMSYKNFSLTAIFTFSSGNDVYNGPRAILQSLSSPANQFGNIVNRWRFDGQLTDVPRASYGDPMGNARFSDRFIENGSYLRLRTLAINYNLPVKPKLLKYATIYLTADNLFTVTKYLGYDPEFSANGSPLTQGIDTALEPQFRSAQLGLRIGL</sequence>
<evidence type="ECO:0000313" key="10">
    <source>
        <dbReference type="EMBL" id="MDT3402124.1"/>
    </source>
</evidence>
<evidence type="ECO:0000256" key="7">
    <source>
        <dbReference type="PROSITE-ProRule" id="PRU01360"/>
    </source>
</evidence>
<evidence type="ECO:0000256" key="2">
    <source>
        <dbReference type="ARBA" id="ARBA00022448"/>
    </source>
</evidence>
<dbReference type="InterPro" id="IPR036942">
    <property type="entry name" value="Beta-barrel_TonB_sf"/>
</dbReference>
<evidence type="ECO:0000256" key="8">
    <source>
        <dbReference type="SAM" id="SignalP"/>
    </source>
</evidence>
<dbReference type="EMBL" id="JAVLVU010000001">
    <property type="protein sequence ID" value="MDT3402124.1"/>
    <property type="molecule type" value="Genomic_DNA"/>
</dbReference>
<evidence type="ECO:0000313" key="11">
    <source>
        <dbReference type="Proteomes" id="UP001258315"/>
    </source>
</evidence>
<reference evidence="11" key="1">
    <citation type="submission" date="2023-07" db="EMBL/GenBank/DDBJ databases">
        <title>Functional and genomic diversity of the sorghum phyllosphere microbiome.</title>
        <authorList>
            <person name="Shade A."/>
        </authorList>
    </citation>
    <scope>NUCLEOTIDE SEQUENCE [LARGE SCALE GENOMIC DNA]</scope>
    <source>
        <strain evidence="11">SORGH_AS_0422</strain>
    </source>
</reference>
<keyword evidence="11" id="KW-1185">Reference proteome</keyword>
<dbReference type="Gene3D" id="2.40.170.20">
    <property type="entry name" value="TonB-dependent receptor, beta-barrel domain"/>
    <property type="match status" value="1"/>
</dbReference>
<dbReference type="SUPFAM" id="SSF56935">
    <property type="entry name" value="Porins"/>
    <property type="match status" value="1"/>
</dbReference>
<dbReference type="Pfam" id="PF07715">
    <property type="entry name" value="Plug"/>
    <property type="match status" value="1"/>
</dbReference>
<dbReference type="SUPFAM" id="SSF49464">
    <property type="entry name" value="Carboxypeptidase regulatory domain-like"/>
    <property type="match status" value="1"/>
</dbReference>
<feature type="domain" description="TonB-dependent receptor plug" evidence="9">
    <location>
        <begin position="136"/>
        <end position="255"/>
    </location>
</feature>
<evidence type="ECO:0000256" key="1">
    <source>
        <dbReference type="ARBA" id="ARBA00004571"/>
    </source>
</evidence>
<keyword evidence="3 7" id="KW-1134">Transmembrane beta strand</keyword>
<dbReference type="RefSeq" id="WP_311948297.1">
    <property type="nucleotide sequence ID" value="NZ_JAVLVU010000001.1"/>
</dbReference>
<dbReference type="InterPro" id="IPR012910">
    <property type="entry name" value="Plug_dom"/>
</dbReference>
<name>A0ABU3GQR4_9SPHI</name>
<keyword evidence="2 7" id="KW-0813">Transport</keyword>
<accession>A0ABU3GQR4</accession>
<feature type="chain" id="PRO_5045489442" evidence="8">
    <location>
        <begin position="25"/>
        <end position="1060"/>
    </location>
</feature>
<protein>
    <submittedName>
        <fullName evidence="10">TonB-linked SusC/RagA family outer membrane protein</fullName>
    </submittedName>
</protein>
<keyword evidence="5 7" id="KW-0472">Membrane</keyword>
<feature type="signal peptide" evidence="8">
    <location>
        <begin position="1"/>
        <end position="24"/>
    </location>
</feature>
<evidence type="ECO:0000256" key="5">
    <source>
        <dbReference type="ARBA" id="ARBA00023136"/>
    </source>
</evidence>
<dbReference type="NCBIfam" id="TIGR04056">
    <property type="entry name" value="OMP_RagA_SusC"/>
    <property type="match status" value="1"/>
</dbReference>
<evidence type="ECO:0000256" key="6">
    <source>
        <dbReference type="ARBA" id="ARBA00023237"/>
    </source>
</evidence>
<dbReference type="Pfam" id="PF13715">
    <property type="entry name" value="CarbopepD_reg_2"/>
    <property type="match status" value="1"/>
</dbReference>
<comment type="similarity">
    <text evidence="7">Belongs to the TonB-dependent receptor family.</text>
</comment>
<keyword evidence="4 7" id="KW-0812">Transmembrane</keyword>
<dbReference type="Gene3D" id="2.60.40.1120">
    <property type="entry name" value="Carboxypeptidase-like, regulatory domain"/>
    <property type="match status" value="1"/>
</dbReference>
<keyword evidence="8" id="KW-0732">Signal</keyword>
<dbReference type="InterPro" id="IPR023996">
    <property type="entry name" value="TonB-dep_OMP_SusC/RagA"/>
</dbReference>
<keyword evidence="6 7" id="KW-0998">Cell outer membrane</keyword>
<evidence type="ECO:0000256" key="3">
    <source>
        <dbReference type="ARBA" id="ARBA00022452"/>
    </source>
</evidence>